<dbReference type="InterPro" id="IPR029058">
    <property type="entry name" value="AB_hydrolase_fold"/>
</dbReference>
<keyword evidence="3" id="KW-1185">Reference proteome</keyword>
<keyword evidence="2" id="KW-0378">Hydrolase</keyword>
<evidence type="ECO:0000256" key="1">
    <source>
        <dbReference type="SAM" id="MobiDB-lite"/>
    </source>
</evidence>
<dbReference type="InterPro" id="IPR010662">
    <property type="entry name" value="RBBP9/YdeN"/>
</dbReference>
<accession>A0A2T4YRV5</accession>
<feature type="compositionally biased region" description="Basic residues" evidence="1">
    <location>
        <begin position="191"/>
        <end position="202"/>
    </location>
</feature>
<organism evidence="2 3">
    <name type="scientific">Sphingomonas aerolata</name>
    <dbReference type="NCBI Taxonomy" id="185951"/>
    <lineage>
        <taxon>Bacteria</taxon>
        <taxon>Pseudomonadati</taxon>
        <taxon>Pseudomonadota</taxon>
        <taxon>Alphaproteobacteria</taxon>
        <taxon>Sphingomonadales</taxon>
        <taxon>Sphingomonadaceae</taxon>
        <taxon>Sphingomonas</taxon>
    </lineage>
</organism>
<proteinExistence type="predicted"/>
<evidence type="ECO:0000313" key="2">
    <source>
        <dbReference type="EMBL" id="PTM46232.1"/>
    </source>
</evidence>
<dbReference type="Gene3D" id="3.40.50.1820">
    <property type="entry name" value="alpha/beta hydrolase"/>
    <property type="match status" value="1"/>
</dbReference>
<evidence type="ECO:0000313" key="3">
    <source>
        <dbReference type="Proteomes" id="UP000240996"/>
    </source>
</evidence>
<name>A0A2T4YRV5_9SPHN</name>
<comment type="caution">
    <text evidence="2">The sequence shown here is derived from an EMBL/GenBank/DDBJ whole genome shotgun (WGS) entry which is preliminary data.</text>
</comment>
<dbReference type="AlphaFoldDB" id="A0A2T4YRV5"/>
<reference evidence="2 3" key="1">
    <citation type="submission" date="2018-04" db="EMBL/GenBank/DDBJ databases">
        <title>Genomic Encyclopedia of Type Strains, Phase III (KMG-III): the genomes of soil and plant-associated and newly described type strains.</title>
        <authorList>
            <person name="Whitman W."/>
        </authorList>
    </citation>
    <scope>NUCLEOTIDE SEQUENCE [LARGE SCALE GENOMIC DNA]</scope>
    <source>
        <strain evidence="2 3">NW12</strain>
    </source>
</reference>
<dbReference type="EMBL" id="PZZN01000002">
    <property type="protein sequence ID" value="PTM46232.1"/>
    <property type="molecule type" value="Genomic_DNA"/>
</dbReference>
<dbReference type="GO" id="GO:0016787">
    <property type="term" value="F:hydrolase activity"/>
    <property type="evidence" value="ECO:0007669"/>
    <property type="project" value="UniProtKB-KW"/>
</dbReference>
<feature type="region of interest" description="Disordered" evidence="1">
    <location>
        <begin position="182"/>
        <end position="202"/>
    </location>
</feature>
<protein>
    <submittedName>
        <fullName evidence="2">Serine hydrolase</fullName>
    </submittedName>
</protein>
<dbReference type="Pfam" id="PF06821">
    <property type="entry name" value="Ser_hydrolase"/>
    <property type="match status" value="1"/>
</dbReference>
<dbReference type="Proteomes" id="UP000240996">
    <property type="component" value="Unassembled WGS sequence"/>
</dbReference>
<sequence length="202" mass="21509">MAVRDKASIDTQHAVIVVIRGDPVPDAAIPTIELDLAKFQSGRWALQLDAAFARREEPAVIPAQGVACLAVAWWAQLSPRSYLQAIEGAVLLSPLSVGFGQEAIAAAARPGPTTRLPFPSVVACAPGPFIDRVLALADRWGSHFVERGSIAAQAPTTRNATPTEDEARLIALLPLLEHRVPGDAFAPGPRPARRLRRPAAID</sequence>
<gene>
    <name evidence="2" type="ORF">C8J24_2472</name>
</gene>
<dbReference type="RefSeq" id="WP_107932595.1">
    <property type="nucleotide sequence ID" value="NZ_PZZN01000002.1"/>
</dbReference>